<comment type="subcellular location">
    <subcellularLocation>
        <location evidence="9">Cell membrane</location>
        <topology evidence="9">Multi-pass membrane protein</topology>
    </subcellularLocation>
    <subcellularLocation>
        <location evidence="1">Membrane</location>
        <topology evidence="1">Multi-pass membrane protein</topology>
    </subcellularLocation>
</comment>
<dbReference type="Proteomes" id="UP000694406">
    <property type="component" value="Unplaced"/>
</dbReference>
<dbReference type="Pfam" id="PF13853">
    <property type="entry name" value="7tm_4"/>
    <property type="match status" value="1"/>
</dbReference>
<feature type="domain" description="G-protein coupled receptors family 1 profile" evidence="10">
    <location>
        <begin position="43"/>
        <end position="292"/>
    </location>
</feature>
<dbReference type="SUPFAM" id="SSF81321">
    <property type="entry name" value="Family A G protein-coupled receptor-like"/>
    <property type="match status" value="1"/>
</dbReference>
<organism evidence="11 12">
    <name type="scientific">Laticauda laticaudata</name>
    <name type="common">Blue-ringed sea krait</name>
    <name type="synonym">Blue-lipped sea krait</name>
    <dbReference type="NCBI Taxonomy" id="8630"/>
    <lineage>
        <taxon>Eukaryota</taxon>
        <taxon>Metazoa</taxon>
        <taxon>Chordata</taxon>
        <taxon>Craniata</taxon>
        <taxon>Vertebrata</taxon>
        <taxon>Euteleostomi</taxon>
        <taxon>Lepidosauria</taxon>
        <taxon>Squamata</taxon>
        <taxon>Bifurcata</taxon>
        <taxon>Unidentata</taxon>
        <taxon>Episquamata</taxon>
        <taxon>Toxicofera</taxon>
        <taxon>Serpentes</taxon>
        <taxon>Colubroidea</taxon>
        <taxon>Elapidae</taxon>
        <taxon>Laticaudinae</taxon>
        <taxon>Laticauda</taxon>
    </lineage>
</organism>
<comment type="similarity">
    <text evidence="8">Belongs to the G-protein coupled receptor 1 family.</text>
</comment>
<feature type="transmembrane region" description="Helical" evidence="9">
    <location>
        <begin position="199"/>
        <end position="228"/>
    </location>
</feature>
<sequence>WDYEFTNSTAVTEFILQGFIEYPTLQNILFLIFLVIYVWILLGNLGMVVLIRSSPQLETPKYFFLQHFSLMDACIASTVAPKMLMNFLAKRKTITYSGCIIQFFLFCIFTDVEAFLLAAMAIDRYVAVCKPLSYTVIMSRSFCLWLLWGAYVGGVLSSLIHTCASLRLSYCGRNSINHFFCDLAALIALACSDTSLNELLLFTFGILVEGLNTVTIAASYGFIIIAVVKMPSSGGRLKTFSTCASHMTTFALFHGTILFMYFRPKSSFFMHTDKKVSVFYTLIIPMLNPLIYSLRNADVKGALKRLLKKTINPH</sequence>
<feature type="transmembrane region" description="Helical" evidence="9">
    <location>
        <begin position="62"/>
        <end position="80"/>
    </location>
</feature>
<proteinExistence type="inferred from homology"/>
<accession>A0A8C5RGN4</accession>
<evidence type="ECO:0000256" key="7">
    <source>
        <dbReference type="ARBA" id="ARBA00023224"/>
    </source>
</evidence>
<dbReference type="AlphaFoldDB" id="A0A8C5RGN4"/>
<dbReference type="Gene3D" id="1.20.1070.10">
    <property type="entry name" value="Rhodopsin 7-helix transmembrane proteins"/>
    <property type="match status" value="1"/>
</dbReference>
<evidence type="ECO:0000313" key="12">
    <source>
        <dbReference type="Proteomes" id="UP000694406"/>
    </source>
</evidence>
<feature type="transmembrane region" description="Helical" evidence="9">
    <location>
        <begin position="28"/>
        <end position="50"/>
    </location>
</feature>
<feature type="transmembrane region" description="Helical" evidence="9">
    <location>
        <begin position="240"/>
        <end position="262"/>
    </location>
</feature>
<evidence type="ECO:0000256" key="4">
    <source>
        <dbReference type="ARBA" id="ARBA00023040"/>
    </source>
</evidence>
<evidence type="ECO:0000256" key="8">
    <source>
        <dbReference type="RuleBase" id="RU000688"/>
    </source>
</evidence>
<keyword evidence="2 8" id="KW-0812">Transmembrane</keyword>
<dbReference type="InterPro" id="IPR000276">
    <property type="entry name" value="GPCR_Rhodpsn"/>
</dbReference>
<dbReference type="Ensembl" id="ENSLLTT00000002087.1">
    <property type="protein sequence ID" value="ENSLLTP00000002008.1"/>
    <property type="gene ID" value="ENSLLTG00000001564.1"/>
</dbReference>
<evidence type="ECO:0000256" key="2">
    <source>
        <dbReference type="ARBA" id="ARBA00022692"/>
    </source>
</evidence>
<reference evidence="11" key="1">
    <citation type="submission" date="2025-08" db="UniProtKB">
        <authorList>
            <consortium name="Ensembl"/>
        </authorList>
    </citation>
    <scope>IDENTIFICATION</scope>
</reference>
<dbReference type="GO" id="GO:0004930">
    <property type="term" value="F:G protein-coupled receptor activity"/>
    <property type="evidence" value="ECO:0007669"/>
    <property type="project" value="UniProtKB-KW"/>
</dbReference>
<feature type="transmembrane region" description="Helical" evidence="9">
    <location>
        <begin position="100"/>
        <end position="122"/>
    </location>
</feature>
<reference evidence="11" key="2">
    <citation type="submission" date="2025-09" db="UniProtKB">
        <authorList>
            <consortium name="Ensembl"/>
        </authorList>
    </citation>
    <scope>IDENTIFICATION</scope>
</reference>
<evidence type="ECO:0000313" key="11">
    <source>
        <dbReference type="Ensembl" id="ENSLLTP00000002008.1"/>
    </source>
</evidence>
<feature type="transmembrane region" description="Helical" evidence="9">
    <location>
        <begin position="277"/>
        <end position="295"/>
    </location>
</feature>
<dbReference type="PANTHER" id="PTHR48018">
    <property type="entry name" value="OLFACTORY RECEPTOR"/>
    <property type="match status" value="1"/>
</dbReference>
<keyword evidence="9" id="KW-0716">Sensory transduction</keyword>
<dbReference type="PRINTS" id="PR00245">
    <property type="entry name" value="OLFACTORYR"/>
</dbReference>
<dbReference type="PROSITE" id="PS00237">
    <property type="entry name" value="G_PROTEIN_RECEP_F1_1"/>
    <property type="match status" value="1"/>
</dbReference>
<keyword evidence="9" id="KW-1003">Cell membrane</keyword>
<feature type="transmembrane region" description="Helical" evidence="9">
    <location>
        <begin position="142"/>
        <end position="160"/>
    </location>
</feature>
<keyword evidence="6 8" id="KW-0675">Receptor</keyword>
<protein>
    <recommendedName>
        <fullName evidence="9">Olfactory receptor</fullName>
    </recommendedName>
</protein>
<evidence type="ECO:0000259" key="10">
    <source>
        <dbReference type="PROSITE" id="PS50262"/>
    </source>
</evidence>
<dbReference type="FunFam" id="1.20.1070.10:FF:000003">
    <property type="entry name" value="Olfactory receptor"/>
    <property type="match status" value="1"/>
</dbReference>
<name>A0A8C5RGN4_LATLA</name>
<dbReference type="GeneTree" id="ENSGT01140000282514"/>
<evidence type="ECO:0000256" key="3">
    <source>
        <dbReference type="ARBA" id="ARBA00022989"/>
    </source>
</evidence>
<dbReference type="GO" id="GO:0004984">
    <property type="term" value="F:olfactory receptor activity"/>
    <property type="evidence" value="ECO:0007669"/>
    <property type="project" value="InterPro"/>
</dbReference>
<keyword evidence="3 9" id="KW-1133">Transmembrane helix</keyword>
<dbReference type="PRINTS" id="PR00237">
    <property type="entry name" value="GPCRRHODOPSN"/>
</dbReference>
<dbReference type="InterPro" id="IPR017452">
    <property type="entry name" value="GPCR_Rhodpsn_7TM"/>
</dbReference>
<evidence type="ECO:0000256" key="6">
    <source>
        <dbReference type="ARBA" id="ARBA00023170"/>
    </source>
</evidence>
<dbReference type="PROSITE" id="PS50262">
    <property type="entry name" value="G_PROTEIN_RECEP_F1_2"/>
    <property type="match status" value="1"/>
</dbReference>
<dbReference type="InterPro" id="IPR000725">
    <property type="entry name" value="Olfact_rcpt"/>
</dbReference>
<evidence type="ECO:0000256" key="1">
    <source>
        <dbReference type="ARBA" id="ARBA00004141"/>
    </source>
</evidence>
<evidence type="ECO:0000256" key="9">
    <source>
        <dbReference type="RuleBase" id="RU363047"/>
    </source>
</evidence>
<evidence type="ECO:0000256" key="5">
    <source>
        <dbReference type="ARBA" id="ARBA00023136"/>
    </source>
</evidence>
<keyword evidence="12" id="KW-1185">Reference proteome</keyword>
<keyword evidence="4 8" id="KW-0297">G-protein coupled receptor</keyword>
<keyword evidence="7 8" id="KW-0807">Transducer</keyword>
<keyword evidence="9" id="KW-0552">Olfaction</keyword>
<dbReference type="GO" id="GO:0005886">
    <property type="term" value="C:plasma membrane"/>
    <property type="evidence" value="ECO:0007669"/>
    <property type="project" value="UniProtKB-SubCell"/>
</dbReference>
<keyword evidence="5 9" id="KW-0472">Membrane</keyword>